<evidence type="ECO:0000313" key="2">
    <source>
        <dbReference type="Proteomes" id="UP000663836"/>
    </source>
</evidence>
<protein>
    <submittedName>
        <fullName evidence="1">Uncharacterized protein</fullName>
    </submittedName>
</protein>
<reference evidence="1" key="1">
    <citation type="submission" date="2021-02" db="EMBL/GenBank/DDBJ databases">
        <authorList>
            <person name="Nowell W R."/>
        </authorList>
    </citation>
    <scope>NUCLEOTIDE SEQUENCE</scope>
</reference>
<organism evidence="1 2">
    <name type="scientific">Rotaria sordida</name>
    <dbReference type="NCBI Taxonomy" id="392033"/>
    <lineage>
        <taxon>Eukaryota</taxon>
        <taxon>Metazoa</taxon>
        <taxon>Spiralia</taxon>
        <taxon>Gnathifera</taxon>
        <taxon>Rotifera</taxon>
        <taxon>Eurotatoria</taxon>
        <taxon>Bdelloidea</taxon>
        <taxon>Philodinida</taxon>
        <taxon>Philodinidae</taxon>
        <taxon>Rotaria</taxon>
    </lineage>
</organism>
<comment type="caution">
    <text evidence="1">The sequence shown here is derived from an EMBL/GenBank/DDBJ whole genome shotgun (WGS) entry which is preliminary data.</text>
</comment>
<name>A0A819M6W0_9BILA</name>
<accession>A0A819M6W0</accession>
<proteinExistence type="predicted"/>
<dbReference type="AlphaFoldDB" id="A0A819M6W0"/>
<evidence type="ECO:0000313" key="1">
    <source>
        <dbReference type="EMBL" id="CAF3974657.1"/>
    </source>
</evidence>
<dbReference type="EMBL" id="CAJOBD010003970">
    <property type="protein sequence ID" value="CAF3974657.1"/>
    <property type="molecule type" value="Genomic_DNA"/>
</dbReference>
<dbReference type="Proteomes" id="UP000663836">
    <property type="component" value="Unassembled WGS sequence"/>
</dbReference>
<sequence>MRQIDFNETHRRCQQFASIIETYPFFVVTLKSFDLNQHFPDRIALDLSNILNVKIVSICSQIRGHSDHIYDRLHRDFLPLSSQQINVNETPIHILWTGKQRLSALDTSSRWLPDRVVPLLPATPDFIVLIVATVRSPKVP</sequence>
<gene>
    <name evidence="1" type="ORF">JBS370_LOCUS24831</name>
</gene>